<feature type="domain" description="Baseplate protein J-like barrel" evidence="2">
    <location>
        <begin position="111"/>
        <end position="183"/>
    </location>
</feature>
<evidence type="ECO:0000256" key="1">
    <source>
        <dbReference type="ARBA" id="ARBA00038087"/>
    </source>
</evidence>
<name>A0A1H4V0A2_PSEAG</name>
<dbReference type="PANTHER" id="PTHR37829:SF3">
    <property type="entry name" value="PROTEIN JAYE-RELATED"/>
    <property type="match status" value="1"/>
</dbReference>
<dbReference type="Pfam" id="PF26078">
    <property type="entry name" value="Baseplate_J_M"/>
    <property type="match status" value="1"/>
</dbReference>
<feature type="domain" description="Baseplate J-like C-terminal" evidence="4">
    <location>
        <begin position="291"/>
        <end position="368"/>
    </location>
</feature>
<accession>A0A1H4V0A2</accession>
<reference evidence="6" key="1">
    <citation type="submission" date="2016-10" db="EMBL/GenBank/DDBJ databases">
        <authorList>
            <person name="Varghese N."/>
            <person name="Submissions S."/>
        </authorList>
    </citation>
    <scope>NUCLEOTIDE SEQUENCE [LARGE SCALE GENOMIC DNA]</scope>
    <source>
        <strain evidence="6">DSM 12111</strain>
    </source>
</reference>
<evidence type="ECO:0000259" key="4">
    <source>
        <dbReference type="Pfam" id="PF26079"/>
    </source>
</evidence>
<comment type="similarity">
    <text evidence="1">Belongs to the Mu gp47/PBSX XkdT family.</text>
</comment>
<dbReference type="InterPro" id="IPR006949">
    <property type="entry name" value="Barrel_Baseplate_J-like"/>
</dbReference>
<feature type="domain" description="Baseplate J-like central" evidence="3">
    <location>
        <begin position="211"/>
        <end position="285"/>
    </location>
</feature>
<dbReference type="Pfam" id="PF26079">
    <property type="entry name" value="Baseplate_J_C"/>
    <property type="match status" value="1"/>
</dbReference>
<keyword evidence="6" id="KW-1185">Reference proteome</keyword>
<dbReference type="InterPro" id="IPR058530">
    <property type="entry name" value="Baseplate_J-like_C"/>
</dbReference>
<dbReference type="STRING" id="53406.SAMN05421553_1372"/>
<dbReference type="Pfam" id="PF04865">
    <property type="entry name" value="Baseplate_J"/>
    <property type="match status" value="1"/>
</dbReference>
<evidence type="ECO:0000259" key="3">
    <source>
        <dbReference type="Pfam" id="PF26078"/>
    </source>
</evidence>
<organism evidence="5 6">
    <name type="scientific">Pseudomonas anguilliseptica</name>
    <dbReference type="NCBI Taxonomy" id="53406"/>
    <lineage>
        <taxon>Bacteria</taxon>
        <taxon>Pseudomonadati</taxon>
        <taxon>Pseudomonadota</taxon>
        <taxon>Gammaproteobacteria</taxon>
        <taxon>Pseudomonadales</taxon>
        <taxon>Pseudomonadaceae</taxon>
        <taxon>Pseudomonas</taxon>
    </lineage>
</organism>
<protein>
    <submittedName>
        <fullName evidence="5">Uncharacterized phage protein gp47/JayE</fullName>
    </submittedName>
</protein>
<sequence>MGRVWTFASLTSGVPSVAESQFSRPALPALINRLRTDLLTRLGEADELRRSDAEVYARVLGEGINGLYGYLDWQARQYLPDLGDQESVERWGNMLGEWYAPAEAASGSVPVVGSVGASIPLSARWQSQAGLLYKPVASVVIDASPKLVEIVCEQTGSAGNLAEGELLTLISPIAGVQSQTAVPVGGVAGGAEQEDIEGLRAKVLRRLSQPPQGGSRVDYESWALAAHPSVTRAWVYPQEQGSNTVVVRIVCDRLANPIPTPQVIAAVQAYIEARCPVTTAVFVLAPVAELIAFSIDLTPDTPEVRAQVQSQLADLLRREGEPGGTLLRSRMTEAISLAAGETNHVLAVPGADLVLAVGHFPVMGVITWL</sequence>
<dbReference type="InterPro" id="IPR058531">
    <property type="entry name" value="Baseplate_J_M"/>
</dbReference>
<dbReference type="InterPro" id="IPR052399">
    <property type="entry name" value="Phage_Baseplate_Assmbl_Protein"/>
</dbReference>
<proteinExistence type="inferred from homology"/>
<dbReference type="EMBL" id="FNSC01000001">
    <property type="protein sequence ID" value="SEC74532.1"/>
    <property type="molecule type" value="Genomic_DNA"/>
</dbReference>
<dbReference type="AlphaFoldDB" id="A0A1H4V0A2"/>
<dbReference type="Proteomes" id="UP000242849">
    <property type="component" value="Unassembled WGS sequence"/>
</dbReference>
<evidence type="ECO:0000313" key="6">
    <source>
        <dbReference type="Proteomes" id="UP000242849"/>
    </source>
</evidence>
<dbReference type="PANTHER" id="PTHR37829">
    <property type="entry name" value="PHAGE-LIKE ELEMENT PBSX PROTEIN XKDT"/>
    <property type="match status" value="1"/>
</dbReference>
<gene>
    <name evidence="5" type="ORF">SAMN05421553_1372</name>
</gene>
<evidence type="ECO:0000259" key="2">
    <source>
        <dbReference type="Pfam" id="PF04865"/>
    </source>
</evidence>
<evidence type="ECO:0000313" key="5">
    <source>
        <dbReference type="EMBL" id="SEC74532.1"/>
    </source>
</evidence>